<keyword evidence="2" id="KW-1185">Reference proteome</keyword>
<name>A0ACB8TP42_9APHY</name>
<gene>
    <name evidence="1" type="ORF">BDY19DRAFT_998326</name>
</gene>
<comment type="caution">
    <text evidence="1">The sequence shown here is derived from an EMBL/GenBank/DDBJ whole genome shotgun (WGS) entry which is preliminary data.</text>
</comment>
<reference evidence="1" key="1">
    <citation type="journal article" date="2021" name="Environ. Microbiol.">
        <title>Gene family expansions and transcriptome signatures uncover fungal adaptations to wood decay.</title>
        <authorList>
            <person name="Hage H."/>
            <person name="Miyauchi S."/>
            <person name="Viragh M."/>
            <person name="Drula E."/>
            <person name="Min B."/>
            <person name="Chaduli D."/>
            <person name="Navarro D."/>
            <person name="Favel A."/>
            <person name="Norest M."/>
            <person name="Lesage-Meessen L."/>
            <person name="Balint B."/>
            <person name="Merenyi Z."/>
            <person name="de Eugenio L."/>
            <person name="Morin E."/>
            <person name="Martinez A.T."/>
            <person name="Baldrian P."/>
            <person name="Stursova M."/>
            <person name="Martinez M.J."/>
            <person name="Novotny C."/>
            <person name="Magnuson J.K."/>
            <person name="Spatafora J.W."/>
            <person name="Maurice S."/>
            <person name="Pangilinan J."/>
            <person name="Andreopoulos W."/>
            <person name="LaButti K."/>
            <person name="Hundley H."/>
            <person name="Na H."/>
            <person name="Kuo A."/>
            <person name="Barry K."/>
            <person name="Lipzen A."/>
            <person name="Henrissat B."/>
            <person name="Riley R."/>
            <person name="Ahrendt S."/>
            <person name="Nagy L.G."/>
            <person name="Grigoriev I.V."/>
            <person name="Martin F."/>
            <person name="Rosso M.N."/>
        </authorList>
    </citation>
    <scope>NUCLEOTIDE SEQUENCE</scope>
    <source>
        <strain evidence="1">CBS 384.51</strain>
    </source>
</reference>
<protein>
    <submittedName>
        <fullName evidence="1">Uncharacterized protein</fullName>
    </submittedName>
</protein>
<sequence>MSHPSFVLRRGPVLLPRSFEIAYFLSHSVWSALLSMSNASGRITRKLAENQEHITLDHVLQVDERDYWEPLVFEWVAWCVGGELDFIDAASTFVHAMFLRYGVTVGSNVAAVDLLVMRYLRDREDKLWNNLEPPTKLGLFRDTLAMTYDACERLASGVDSTPTRLDTEDLDIVDLDRVDDGADVPPPSHNKRWNFIIGDRSFLAICAEWKSNIRRFFCGENSDMFNTDNPTDITPQVDILLPLRATALSAVSQMRAVPKDVYNSRAWRDAVTNSGLASTMLEIATPGVVYQLSAPIMDTRNIGLWQDTLGELIHKWTPDTAFDRRVPAPLPPLHSPQCTPGGKSFINKLNKHPTIIPHVGNCFALFFLHDSQAFTSAWDDWLLPGLLARGHLGARLWHPETLFRNIKSYISNPQTTLSHLHPTLRRILLHTVHNNTLIKKYRQWLFHQHNLYHPPSDLQQSLASSGSMLEEHSPPHRSSISSPHASTPSVTPESQNIPSAPKHPSISAGVCPKCRHLKEEDTCIRRVNVQRHHNADNLSGAIFTLATSMFHTRSSDAPASQSQGSVKYVSPEDSELGFFRITHRSDVFNRCGRDVTVFIDEDTDENIGGVIYKAFSNEILNSMKASHKRVTKNTSIKRGNKFQTCATGKMVPIGARIPRGGAVGDGYAAYAHMSAATNDAIDCLMAHGLDGDLLLTAVEPFNKHIRPSLEQATDYADKDVSVSLCSQLEKTGCQDGEWDFVYASHGVYIETLENTVWWFNSKNLHGSVVPSRMILRSQTNTSSERTASSHRQSLRQQATRQSRTSTDPGAQAKLVGRIGMDVPEWLQQYAKGRYIGFLAQPAEACTPER</sequence>
<organism evidence="1 2">
    <name type="scientific">Irpex rosettiformis</name>
    <dbReference type="NCBI Taxonomy" id="378272"/>
    <lineage>
        <taxon>Eukaryota</taxon>
        <taxon>Fungi</taxon>
        <taxon>Dikarya</taxon>
        <taxon>Basidiomycota</taxon>
        <taxon>Agaricomycotina</taxon>
        <taxon>Agaricomycetes</taxon>
        <taxon>Polyporales</taxon>
        <taxon>Irpicaceae</taxon>
        <taxon>Irpex</taxon>
    </lineage>
</organism>
<proteinExistence type="predicted"/>
<evidence type="ECO:0000313" key="1">
    <source>
        <dbReference type="EMBL" id="KAI0083768.1"/>
    </source>
</evidence>
<dbReference type="EMBL" id="MU274954">
    <property type="protein sequence ID" value="KAI0083768.1"/>
    <property type="molecule type" value="Genomic_DNA"/>
</dbReference>
<evidence type="ECO:0000313" key="2">
    <source>
        <dbReference type="Proteomes" id="UP001055072"/>
    </source>
</evidence>
<accession>A0ACB8TP42</accession>
<dbReference type="Proteomes" id="UP001055072">
    <property type="component" value="Unassembled WGS sequence"/>
</dbReference>